<name>A0A1B0C526_9MUSC</name>
<accession>A0A1B0C526</accession>
<evidence type="ECO:0000313" key="1">
    <source>
        <dbReference type="EnsemblMetazoa" id="GPPI049376-PA"/>
    </source>
</evidence>
<reference evidence="2" key="1">
    <citation type="submission" date="2015-01" db="EMBL/GenBank/DDBJ databases">
        <authorList>
            <person name="Aksoy S."/>
            <person name="Warren W."/>
            <person name="Wilson R.K."/>
        </authorList>
    </citation>
    <scope>NUCLEOTIDE SEQUENCE [LARGE SCALE GENOMIC DNA]</scope>
    <source>
        <strain evidence="2">IAEA</strain>
    </source>
</reference>
<organism evidence="1 2">
    <name type="scientific">Glossina palpalis gambiensis</name>
    <dbReference type="NCBI Taxonomy" id="67801"/>
    <lineage>
        <taxon>Eukaryota</taxon>
        <taxon>Metazoa</taxon>
        <taxon>Ecdysozoa</taxon>
        <taxon>Arthropoda</taxon>
        <taxon>Hexapoda</taxon>
        <taxon>Insecta</taxon>
        <taxon>Pterygota</taxon>
        <taxon>Neoptera</taxon>
        <taxon>Endopterygota</taxon>
        <taxon>Diptera</taxon>
        <taxon>Brachycera</taxon>
        <taxon>Muscomorpha</taxon>
        <taxon>Hippoboscoidea</taxon>
        <taxon>Glossinidae</taxon>
        <taxon>Glossina</taxon>
    </lineage>
</organism>
<keyword evidence="2" id="KW-1185">Reference proteome</keyword>
<dbReference type="Proteomes" id="UP000092460">
    <property type="component" value="Unassembled WGS sequence"/>
</dbReference>
<reference evidence="1" key="2">
    <citation type="submission" date="2020-05" db="UniProtKB">
        <authorList>
            <consortium name="EnsemblMetazoa"/>
        </authorList>
    </citation>
    <scope>IDENTIFICATION</scope>
    <source>
        <strain evidence="1">IAEA</strain>
    </source>
</reference>
<sequence>LLYTQNNTTAKHRAFRLKSYTIYSRTVTTIEYTSFRGDGAFKTATGTVTGIAGISCTIK</sequence>
<dbReference type="VEuPathDB" id="VectorBase:GPPI049376"/>
<proteinExistence type="predicted"/>
<dbReference type="AlphaFoldDB" id="A0A1B0C526"/>
<dbReference type="EMBL" id="JXJN01025791">
    <property type="status" value="NOT_ANNOTATED_CDS"/>
    <property type="molecule type" value="Genomic_DNA"/>
</dbReference>
<dbReference type="EMBL" id="JXJN01025792">
    <property type="status" value="NOT_ANNOTATED_CDS"/>
    <property type="molecule type" value="Genomic_DNA"/>
</dbReference>
<evidence type="ECO:0000313" key="2">
    <source>
        <dbReference type="Proteomes" id="UP000092460"/>
    </source>
</evidence>
<dbReference type="EnsemblMetazoa" id="GPPI049376-RA">
    <property type="protein sequence ID" value="GPPI049376-PA"/>
    <property type="gene ID" value="GPPI049376"/>
</dbReference>
<protein>
    <submittedName>
        <fullName evidence="1">Uncharacterized protein</fullName>
    </submittedName>
</protein>